<keyword evidence="2" id="KW-1015">Disulfide bond</keyword>
<keyword evidence="7" id="KW-1185">Reference proteome</keyword>
<proteinExistence type="inferred from homology"/>
<dbReference type="InterPro" id="IPR009003">
    <property type="entry name" value="Peptidase_S1_PA"/>
</dbReference>
<dbReference type="RefSeq" id="WP_152808129.1">
    <property type="nucleotide sequence ID" value="NZ_WHNW01000001.1"/>
</dbReference>
<evidence type="ECO:0000259" key="5">
    <source>
        <dbReference type="PROSITE" id="PS50240"/>
    </source>
</evidence>
<dbReference type="InterPro" id="IPR043504">
    <property type="entry name" value="Peptidase_S1_PA_chymotrypsin"/>
</dbReference>
<dbReference type="AlphaFoldDB" id="A0A6N7EUE8"/>
<evidence type="ECO:0000256" key="1">
    <source>
        <dbReference type="ARBA" id="ARBA00007664"/>
    </source>
</evidence>
<dbReference type="CDD" id="cd00190">
    <property type="entry name" value="Tryp_SPc"/>
    <property type="match status" value="1"/>
</dbReference>
<dbReference type="Gene3D" id="2.40.10.10">
    <property type="entry name" value="Trypsin-like serine proteases"/>
    <property type="match status" value="1"/>
</dbReference>
<keyword evidence="3" id="KW-0378">Hydrolase</keyword>
<comment type="similarity">
    <text evidence="1">Belongs to the peptidase S1 family.</text>
</comment>
<comment type="caution">
    <text evidence="6">The sequence shown here is derived from an EMBL/GenBank/DDBJ whole genome shotgun (WGS) entry which is preliminary data.</text>
</comment>
<sequence length="454" mass="47602">MINKNQWGLLPLCAIALSTAFSVHAETGTNTETNVEADASSFTLQADVRRISSDDLIQRKLLGNTIIPKIVNGTNINPSDAPNFVSVIINASNGGFLCGGTLLDARHVLTAAHCVSNGGGDNAPAGIVFALTSPNGSNNGALVYDESYSASAVIVHPSYANLINNDIAIIRLNTAVAGFSNANKTILNNATANLDNTTGTVIGMGTTSTGGDLSNSLQRVDLPIRRDAVCRNVYGFWRDTLVCAGYSDGTRKDSCQGDSGGPLNVNRNGQNAQAGIVSFGSAAGCAGGDPSGYTRVSSYIDFIKTHAPNAVVLGEESASPRISSVSGLWYDPNYSGSGFNATRPTANKLFMYHYGYTADGNGDTKWFYLEIDLDDNTVQVAKPYAAKAYTGFSGNGASFTQAPNSPPGIQDWGNATVTFNSCNSATAVLNGEDGQLSYNLVRLGFEFGNECQVN</sequence>
<evidence type="ECO:0000256" key="2">
    <source>
        <dbReference type="ARBA" id="ARBA00023157"/>
    </source>
</evidence>
<organism evidence="6 7">
    <name type="scientific">Ostreibacterium oceani</name>
    <dbReference type="NCBI Taxonomy" id="2654998"/>
    <lineage>
        <taxon>Bacteria</taxon>
        <taxon>Pseudomonadati</taxon>
        <taxon>Pseudomonadota</taxon>
        <taxon>Gammaproteobacteria</taxon>
        <taxon>Cardiobacteriales</taxon>
        <taxon>Ostreibacteriaceae</taxon>
        <taxon>Ostreibacterium</taxon>
    </lineage>
</organism>
<dbReference type="Pfam" id="PF00089">
    <property type="entry name" value="Trypsin"/>
    <property type="match status" value="1"/>
</dbReference>
<evidence type="ECO:0000256" key="4">
    <source>
        <dbReference type="SAM" id="SignalP"/>
    </source>
</evidence>
<dbReference type="InParanoid" id="A0A6N7EUE8"/>
<keyword evidence="4" id="KW-0732">Signal</keyword>
<feature type="domain" description="Peptidase S1" evidence="5">
    <location>
        <begin position="70"/>
        <end position="308"/>
    </location>
</feature>
<dbReference type="GO" id="GO:0004252">
    <property type="term" value="F:serine-type endopeptidase activity"/>
    <property type="evidence" value="ECO:0007669"/>
    <property type="project" value="InterPro"/>
</dbReference>
<dbReference type="SMART" id="SM00020">
    <property type="entry name" value="Tryp_SPc"/>
    <property type="match status" value="1"/>
</dbReference>
<feature type="signal peptide" evidence="4">
    <location>
        <begin position="1"/>
        <end position="25"/>
    </location>
</feature>
<protein>
    <submittedName>
        <fullName evidence="6">Trypsin-like serine protease</fullName>
    </submittedName>
</protein>
<evidence type="ECO:0000313" key="7">
    <source>
        <dbReference type="Proteomes" id="UP000471298"/>
    </source>
</evidence>
<dbReference type="Proteomes" id="UP000471298">
    <property type="component" value="Unassembled WGS sequence"/>
</dbReference>
<evidence type="ECO:0000313" key="6">
    <source>
        <dbReference type="EMBL" id="MPV85150.1"/>
    </source>
</evidence>
<dbReference type="GO" id="GO:0006508">
    <property type="term" value="P:proteolysis"/>
    <property type="evidence" value="ECO:0007669"/>
    <property type="project" value="UniProtKB-KW"/>
</dbReference>
<keyword evidence="3 6" id="KW-0645">Protease</keyword>
<dbReference type="PRINTS" id="PR00722">
    <property type="entry name" value="CHYMOTRYPSIN"/>
</dbReference>
<name>A0A6N7EUE8_9GAMM</name>
<dbReference type="PROSITE" id="PS00135">
    <property type="entry name" value="TRYPSIN_SER"/>
    <property type="match status" value="1"/>
</dbReference>
<dbReference type="InterPro" id="IPR001254">
    <property type="entry name" value="Trypsin_dom"/>
</dbReference>
<dbReference type="SUPFAM" id="SSF50494">
    <property type="entry name" value="Trypsin-like serine proteases"/>
    <property type="match status" value="1"/>
</dbReference>
<dbReference type="InterPro" id="IPR033116">
    <property type="entry name" value="TRYPSIN_SER"/>
</dbReference>
<dbReference type="PROSITE" id="PS00134">
    <property type="entry name" value="TRYPSIN_HIS"/>
    <property type="match status" value="1"/>
</dbReference>
<dbReference type="EMBL" id="WHNW01000001">
    <property type="protein sequence ID" value="MPV85150.1"/>
    <property type="molecule type" value="Genomic_DNA"/>
</dbReference>
<dbReference type="InterPro" id="IPR050430">
    <property type="entry name" value="Peptidase_S1"/>
</dbReference>
<reference evidence="6 7" key="1">
    <citation type="submission" date="2019-10" db="EMBL/GenBank/DDBJ databases">
        <title>Cardiobacteriales fam. a chemoheterotrophic member of the order Cardiobacteriales, and proposal of Cardiobacteriales fam. nov.</title>
        <authorList>
            <person name="Wang C."/>
        </authorList>
    </citation>
    <scope>NUCLEOTIDE SEQUENCE [LARGE SCALE GENOMIC DNA]</scope>
    <source>
        <strain evidence="6 7">ML27</strain>
    </source>
</reference>
<accession>A0A6N7EUE8</accession>
<evidence type="ECO:0000256" key="3">
    <source>
        <dbReference type="RuleBase" id="RU363034"/>
    </source>
</evidence>
<gene>
    <name evidence="6" type="ORF">GCU85_00185</name>
</gene>
<dbReference type="PROSITE" id="PS50240">
    <property type="entry name" value="TRYPSIN_DOM"/>
    <property type="match status" value="1"/>
</dbReference>
<dbReference type="PANTHER" id="PTHR24276:SF98">
    <property type="entry name" value="FI18310P1-RELATED"/>
    <property type="match status" value="1"/>
</dbReference>
<dbReference type="InterPro" id="IPR018114">
    <property type="entry name" value="TRYPSIN_HIS"/>
</dbReference>
<dbReference type="InterPro" id="IPR001314">
    <property type="entry name" value="Peptidase_S1A"/>
</dbReference>
<dbReference type="PANTHER" id="PTHR24276">
    <property type="entry name" value="POLYSERASE-RELATED"/>
    <property type="match status" value="1"/>
</dbReference>
<keyword evidence="3" id="KW-0720">Serine protease</keyword>
<feature type="chain" id="PRO_5027115745" evidence="4">
    <location>
        <begin position="26"/>
        <end position="454"/>
    </location>
</feature>